<comment type="caution">
    <text evidence="2">The sequence shown here is derived from an EMBL/GenBank/DDBJ whole genome shotgun (WGS) entry which is preliminary data.</text>
</comment>
<feature type="region of interest" description="Disordered" evidence="1">
    <location>
        <begin position="49"/>
        <end position="101"/>
    </location>
</feature>
<feature type="compositionally biased region" description="Basic and acidic residues" evidence="1">
    <location>
        <begin position="56"/>
        <end position="67"/>
    </location>
</feature>
<evidence type="ECO:0000313" key="3">
    <source>
        <dbReference type="Proteomes" id="UP000249390"/>
    </source>
</evidence>
<evidence type="ECO:0000313" key="2">
    <source>
        <dbReference type="EMBL" id="RAL42840.1"/>
    </source>
</evidence>
<proteinExistence type="predicted"/>
<evidence type="ECO:0000256" key="1">
    <source>
        <dbReference type="SAM" id="MobiDB-lite"/>
    </source>
</evidence>
<protein>
    <submittedName>
        <fullName evidence="2">Uncharacterized protein</fullName>
    </submittedName>
</protein>
<dbReference type="AlphaFoldDB" id="A0A328DCC7"/>
<reference evidence="2 3" key="1">
    <citation type="submission" date="2018-06" db="EMBL/GenBank/DDBJ databases">
        <title>The Genome of Cuscuta australis (Dodder) Provides Insight into the Evolution of Plant Parasitism.</title>
        <authorList>
            <person name="Liu H."/>
        </authorList>
    </citation>
    <scope>NUCLEOTIDE SEQUENCE [LARGE SCALE GENOMIC DNA]</scope>
    <source>
        <strain evidence="3">cv. Yunnan</strain>
        <tissue evidence="2">Vines</tissue>
    </source>
</reference>
<accession>A0A328DCC7</accession>
<gene>
    <name evidence="2" type="ORF">DM860_009347</name>
</gene>
<sequence>MHKAEAVKQVNFFPKLSGLAAEASSPNLDCQFGYLIFVRQPNLMKLDICFPPQRGGDGDEEKKKMKEGEDDDIESDDDKDENDGVIDGGVKHPFTVSFQMM</sequence>
<feature type="compositionally biased region" description="Acidic residues" evidence="1">
    <location>
        <begin position="68"/>
        <end position="84"/>
    </location>
</feature>
<organism evidence="2 3">
    <name type="scientific">Cuscuta australis</name>
    <dbReference type="NCBI Taxonomy" id="267555"/>
    <lineage>
        <taxon>Eukaryota</taxon>
        <taxon>Viridiplantae</taxon>
        <taxon>Streptophyta</taxon>
        <taxon>Embryophyta</taxon>
        <taxon>Tracheophyta</taxon>
        <taxon>Spermatophyta</taxon>
        <taxon>Magnoliopsida</taxon>
        <taxon>eudicotyledons</taxon>
        <taxon>Gunneridae</taxon>
        <taxon>Pentapetalae</taxon>
        <taxon>asterids</taxon>
        <taxon>lamiids</taxon>
        <taxon>Solanales</taxon>
        <taxon>Convolvulaceae</taxon>
        <taxon>Cuscuteae</taxon>
        <taxon>Cuscuta</taxon>
        <taxon>Cuscuta subgen. Grammica</taxon>
        <taxon>Cuscuta sect. Cleistogrammica</taxon>
    </lineage>
</organism>
<name>A0A328DCC7_9ASTE</name>
<dbReference type="EMBL" id="NQVE01000162">
    <property type="protein sequence ID" value="RAL42840.1"/>
    <property type="molecule type" value="Genomic_DNA"/>
</dbReference>
<dbReference type="Proteomes" id="UP000249390">
    <property type="component" value="Unassembled WGS sequence"/>
</dbReference>
<keyword evidence="3" id="KW-1185">Reference proteome</keyword>